<dbReference type="EMBL" id="CADIKI010000001">
    <property type="protein sequence ID" value="CAB3777433.1"/>
    <property type="molecule type" value="Genomic_DNA"/>
</dbReference>
<evidence type="ECO:0000256" key="7">
    <source>
        <dbReference type="SAM" id="Phobius"/>
    </source>
</evidence>
<evidence type="ECO:0000256" key="4">
    <source>
        <dbReference type="ARBA" id="ARBA00022692"/>
    </source>
</evidence>
<feature type="transmembrane region" description="Helical" evidence="7">
    <location>
        <begin position="74"/>
        <end position="99"/>
    </location>
</feature>
<dbReference type="GO" id="GO:0015109">
    <property type="term" value="F:chromate transmembrane transporter activity"/>
    <property type="evidence" value="ECO:0007669"/>
    <property type="project" value="InterPro"/>
</dbReference>
<evidence type="ECO:0000256" key="3">
    <source>
        <dbReference type="ARBA" id="ARBA00022475"/>
    </source>
</evidence>
<comment type="subcellular location">
    <subcellularLocation>
        <location evidence="1">Cell membrane</location>
        <topology evidence="1">Multi-pass membrane protein</topology>
    </subcellularLocation>
</comment>
<evidence type="ECO:0000313" key="9">
    <source>
        <dbReference type="Proteomes" id="UP000494252"/>
    </source>
</evidence>
<proteinExistence type="inferred from homology"/>
<dbReference type="PANTHER" id="PTHR43663">
    <property type="entry name" value="CHROMATE TRANSPORT PROTEIN-RELATED"/>
    <property type="match status" value="1"/>
</dbReference>
<protein>
    <recommendedName>
        <fullName evidence="10">Chromate transport protein</fullName>
    </recommendedName>
</protein>
<evidence type="ECO:0000313" key="8">
    <source>
        <dbReference type="EMBL" id="CAB3777433.1"/>
    </source>
</evidence>
<accession>A0A6J5FDG0</accession>
<evidence type="ECO:0000256" key="6">
    <source>
        <dbReference type="ARBA" id="ARBA00023136"/>
    </source>
</evidence>
<dbReference type="Proteomes" id="UP000494252">
    <property type="component" value="Unassembled WGS sequence"/>
</dbReference>
<dbReference type="RefSeq" id="WP_175157816.1">
    <property type="nucleotide sequence ID" value="NZ_CADIKI010000001.1"/>
</dbReference>
<dbReference type="GO" id="GO:0005886">
    <property type="term" value="C:plasma membrane"/>
    <property type="evidence" value="ECO:0007669"/>
    <property type="project" value="UniProtKB-SubCell"/>
</dbReference>
<keyword evidence="9" id="KW-1185">Reference proteome</keyword>
<feature type="transmembrane region" description="Helical" evidence="7">
    <location>
        <begin position="159"/>
        <end position="176"/>
    </location>
</feature>
<feature type="transmembrane region" description="Helical" evidence="7">
    <location>
        <begin position="111"/>
        <end position="130"/>
    </location>
</feature>
<keyword evidence="3" id="KW-1003">Cell membrane</keyword>
<dbReference type="InterPro" id="IPR003370">
    <property type="entry name" value="Chromate_transpt"/>
</dbReference>
<reference evidence="8 9" key="1">
    <citation type="submission" date="2020-04" db="EMBL/GenBank/DDBJ databases">
        <authorList>
            <person name="De Canck E."/>
        </authorList>
    </citation>
    <scope>NUCLEOTIDE SEQUENCE [LARGE SCALE GENOMIC DNA]</scope>
    <source>
        <strain evidence="8 9">LMG 27177</strain>
    </source>
</reference>
<keyword evidence="6 7" id="KW-0472">Membrane</keyword>
<dbReference type="Pfam" id="PF02417">
    <property type="entry name" value="Chromate_transp"/>
    <property type="match status" value="1"/>
</dbReference>
<organism evidence="8 9">
    <name type="scientific">Paraburkholderia fynbosensis</name>
    <dbReference type="NCBI Taxonomy" id="1200993"/>
    <lineage>
        <taxon>Bacteria</taxon>
        <taxon>Pseudomonadati</taxon>
        <taxon>Pseudomonadota</taxon>
        <taxon>Betaproteobacteria</taxon>
        <taxon>Burkholderiales</taxon>
        <taxon>Burkholderiaceae</taxon>
        <taxon>Paraburkholderia</taxon>
    </lineage>
</organism>
<gene>
    <name evidence="8" type="ORF">LMG27177_00374</name>
</gene>
<dbReference type="InterPro" id="IPR052518">
    <property type="entry name" value="CHR_Transporter"/>
</dbReference>
<dbReference type="AlphaFoldDB" id="A0A6J5FDG0"/>
<sequence length="177" mass="19007">MDNVLLRIIFLFAPLSALSFGGGQTIIADIQIQSVSVYHWLSGQEFADLFAISRVSPGPTTLISALIGWHLEGFVGAIVATLAMYIPSSTVFVTVTLFWHKSEGTRWRRAIERGLAPVAVGLIFAGAVAVMQSMHATALAWATTATAAGVIYFTKLNPYILMSAVALVFVAAFYVPL</sequence>
<keyword evidence="5 7" id="KW-1133">Transmembrane helix</keyword>
<keyword evidence="4 7" id="KW-0812">Transmembrane</keyword>
<evidence type="ECO:0000256" key="5">
    <source>
        <dbReference type="ARBA" id="ARBA00022989"/>
    </source>
</evidence>
<name>A0A6J5FDG0_9BURK</name>
<evidence type="ECO:0008006" key="10">
    <source>
        <dbReference type="Google" id="ProtNLM"/>
    </source>
</evidence>
<evidence type="ECO:0000256" key="1">
    <source>
        <dbReference type="ARBA" id="ARBA00004651"/>
    </source>
</evidence>
<dbReference type="PANTHER" id="PTHR43663:SF1">
    <property type="entry name" value="CHROMATE TRANSPORTER"/>
    <property type="match status" value="1"/>
</dbReference>
<comment type="similarity">
    <text evidence="2">Belongs to the chromate ion transporter (CHR) (TC 2.A.51) family.</text>
</comment>
<evidence type="ECO:0000256" key="2">
    <source>
        <dbReference type="ARBA" id="ARBA00005262"/>
    </source>
</evidence>